<dbReference type="RefSeq" id="WP_090922045.1">
    <property type="nucleotide sequence ID" value="NZ_CP016180.1"/>
</dbReference>
<dbReference type="GeneID" id="83545255"/>
<evidence type="ECO:0000313" key="5">
    <source>
        <dbReference type="Proteomes" id="UP001224812"/>
    </source>
</evidence>
<keyword evidence="5" id="KW-1185">Reference proteome</keyword>
<protein>
    <submittedName>
        <fullName evidence="3">Uncharacterized protein</fullName>
    </submittedName>
</protein>
<dbReference type="Proteomes" id="UP000198883">
    <property type="component" value="Unassembled WGS sequence"/>
</dbReference>
<dbReference type="AlphaFoldDB" id="A0A1H7XSB7"/>
<evidence type="ECO:0000313" key="3">
    <source>
        <dbReference type="EMBL" id="SEM36832.1"/>
    </source>
</evidence>
<gene>
    <name evidence="2" type="ORF">QJT92_00855</name>
    <name evidence="3" type="ORF">SAMN05444853_11427</name>
</gene>
<sequence>MNIKKLSVIGILAFLSLNVSYASKSANVCIVSAKFAQIAMAGRQEGASRKEIQKEMDRILKIVKQSGLSKEEIGFLIEMAPVYPLDVSQVKIGKTKKEKRKIVADYMKLREKDCNTALKEMSK</sequence>
<dbReference type="Proteomes" id="UP001224812">
    <property type="component" value="Unassembled WGS sequence"/>
</dbReference>
<feature type="chain" id="PRO_5011445827" evidence="1">
    <location>
        <begin position="22"/>
        <end position="123"/>
    </location>
</feature>
<keyword evidence="1" id="KW-0732">Signal</keyword>
<feature type="signal peptide" evidence="1">
    <location>
        <begin position="1"/>
        <end position="21"/>
    </location>
</feature>
<accession>A0A1H7XSB7</accession>
<evidence type="ECO:0000313" key="4">
    <source>
        <dbReference type="Proteomes" id="UP000198883"/>
    </source>
</evidence>
<organism evidence="3 4">
    <name type="scientific">Phocoenobacter skyensis</name>
    <dbReference type="NCBI Taxonomy" id="97481"/>
    <lineage>
        <taxon>Bacteria</taxon>
        <taxon>Pseudomonadati</taxon>
        <taxon>Pseudomonadota</taxon>
        <taxon>Gammaproteobacteria</taxon>
        <taxon>Pasteurellales</taxon>
        <taxon>Pasteurellaceae</taxon>
        <taxon>Phocoenobacter</taxon>
    </lineage>
</organism>
<reference evidence="4" key="2">
    <citation type="submission" date="2016-10" db="EMBL/GenBank/DDBJ databases">
        <authorList>
            <person name="Varghese N."/>
            <person name="Submissions S."/>
        </authorList>
    </citation>
    <scope>NUCLEOTIDE SEQUENCE [LARGE SCALE GENOMIC DNA]</scope>
    <source>
        <strain evidence="4">DSM 24204</strain>
    </source>
</reference>
<reference evidence="3" key="1">
    <citation type="submission" date="2016-10" db="EMBL/GenBank/DDBJ databases">
        <authorList>
            <person name="de Groot N.N."/>
        </authorList>
    </citation>
    <scope>NUCLEOTIDE SEQUENCE [LARGE SCALE GENOMIC DNA]</scope>
    <source>
        <strain evidence="3">DSM 24204</strain>
    </source>
</reference>
<reference evidence="2 5" key="3">
    <citation type="journal article" date="2023" name="Front. Microbiol.">
        <title>Phylogeography and host specificity of Pasteurellaceae pathogenic to sea-farmed fish in the north-east Atlantic.</title>
        <authorList>
            <person name="Gulla S."/>
            <person name="Colquhoun D.J."/>
            <person name="Olsen A.B."/>
            <person name="Spilsberg B."/>
            <person name="Lagesen K."/>
            <person name="Aakesson C.P."/>
            <person name="Strom S."/>
            <person name="Manji F."/>
            <person name="Birkbeck T.H."/>
            <person name="Nilsen H.K."/>
        </authorList>
    </citation>
    <scope>NUCLEOTIDE SEQUENCE [LARGE SCALE GENOMIC DNA]</scope>
    <source>
        <strain evidence="2 5">VIO11850</strain>
    </source>
</reference>
<evidence type="ECO:0000256" key="1">
    <source>
        <dbReference type="SAM" id="SignalP"/>
    </source>
</evidence>
<proteinExistence type="predicted"/>
<dbReference type="EMBL" id="FOBN01000014">
    <property type="protein sequence ID" value="SEM36832.1"/>
    <property type="molecule type" value="Genomic_DNA"/>
</dbReference>
<dbReference type="EMBL" id="JASAVS010000001">
    <property type="protein sequence ID" value="MDP8084481.1"/>
    <property type="molecule type" value="Genomic_DNA"/>
</dbReference>
<evidence type="ECO:0000313" key="2">
    <source>
        <dbReference type="EMBL" id="MDP8084481.1"/>
    </source>
</evidence>
<name>A0A1H7XSB7_9PAST</name>